<gene>
    <name evidence="1" type="ORF">HMPREF9473_01776</name>
</gene>
<dbReference type="EMBL" id="ADLN01000032">
    <property type="protein sequence ID" value="EHI60189.1"/>
    <property type="molecule type" value="Genomic_DNA"/>
</dbReference>
<sequence length="220" mass="23634">MGKREVLLFGGLLALCLLRTDADPVYAEEQAETKEFEFVMESSSTEVVSELKGTIKVELISVELPAGGFDFNIDPEAAFSPQSPGGQIQSPLIRVANHSVVPVKLEISQVPEIKKEDVVYAPKFGAGPEQSFRLSGKVSETTAPGTAILVLGTAGTTYRSEADFEQYAILPGRTNIPVTELEAHGSRDLKLYGKASADFYGAYQFTVSPTLKISTVNAAD</sequence>
<dbReference type="PATRIC" id="fig|742737.3.peg.1801"/>
<reference evidence="1 2" key="1">
    <citation type="submission" date="2011-08" db="EMBL/GenBank/DDBJ databases">
        <title>The Genome Sequence of Clostridium hathewayi WAL-18680.</title>
        <authorList>
            <consortium name="The Broad Institute Genome Sequencing Platform"/>
            <person name="Earl A."/>
            <person name="Ward D."/>
            <person name="Feldgarden M."/>
            <person name="Gevers D."/>
            <person name="Finegold S.M."/>
            <person name="Summanen P.H."/>
            <person name="Molitoris D.R."/>
            <person name="Song M."/>
            <person name="Daigneault M."/>
            <person name="Allen-Vercoe E."/>
            <person name="Young S.K."/>
            <person name="Zeng Q."/>
            <person name="Gargeya S."/>
            <person name="Fitzgerald M."/>
            <person name="Haas B."/>
            <person name="Abouelleil A."/>
            <person name="Alvarado L."/>
            <person name="Arachchi H.M."/>
            <person name="Berlin A."/>
            <person name="Brown A."/>
            <person name="Chapman S.B."/>
            <person name="Chen Z."/>
            <person name="Dunbar C."/>
            <person name="Freedman E."/>
            <person name="Gearin G."/>
            <person name="Gellesch M."/>
            <person name="Goldberg J."/>
            <person name="Griggs A."/>
            <person name="Gujja S."/>
            <person name="Heiman D."/>
            <person name="Howarth C."/>
            <person name="Larson L."/>
            <person name="Lui A."/>
            <person name="MacDonald P.J.P."/>
            <person name="Montmayeur A."/>
            <person name="Murphy C."/>
            <person name="Neiman D."/>
            <person name="Pearson M."/>
            <person name="Priest M."/>
            <person name="Roberts A."/>
            <person name="Saif S."/>
            <person name="Shea T."/>
            <person name="Shenoy N."/>
            <person name="Sisk P."/>
            <person name="Stolte C."/>
            <person name="Sykes S."/>
            <person name="Wortman J."/>
            <person name="Nusbaum C."/>
            <person name="Birren B."/>
        </authorList>
    </citation>
    <scope>NUCLEOTIDE SEQUENCE [LARGE SCALE GENOMIC DNA]</scope>
    <source>
        <strain evidence="1 2">WAL-18680</strain>
    </source>
</reference>
<proteinExistence type="predicted"/>
<keyword evidence="2" id="KW-1185">Reference proteome</keyword>
<evidence type="ECO:0000313" key="1">
    <source>
        <dbReference type="EMBL" id="EHI60189.1"/>
    </source>
</evidence>
<accession>G5IE49</accession>
<dbReference type="AlphaFoldDB" id="G5IE49"/>
<dbReference type="HOGENOM" id="CLU_094166_0_0_9"/>
<name>G5IE49_9FIRM</name>
<organism evidence="1 2">
    <name type="scientific">Hungatella hathewayi WAL-18680</name>
    <dbReference type="NCBI Taxonomy" id="742737"/>
    <lineage>
        <taxon>Bacteria</taxon>
        <taxon>Bacillati</taxon>
        <taxon>Bacillota</taxon>
        <taxon>Clostridia</taxon>
        <taxon>Lachnospirales</taxon>
        <taxon>Lachnospiraceae</taxon>
        <taxon>Hungatella</taxon>
    </lineage>
</organism>
<evidence type="ECO:0000313" key="2">
    <source>
        <dbReference type="Proteomes" id="UP000005384"/>
    </source>
</evidence>
<dbReference type="Proteomes" id="UP000005384">
    <property type="component" value="Unassembled WGS sequence"/>
</dbReference>
<protein>
    <submittedName>
        <fullName evidence="1">Uncharacterized protein</fullName>
    </submittedName>
</protein>
<comment type="caution">
    <text evidence="1">The sequence shown here is derived from an EMBL/GenBank/DDBJ whole genome shotgun (WGS) entry which is preliminary data.</text>
</comment>
<dbReference type="RefSeq" id="WP_006779758.1">
    <property type="nucleotide sequence ID" value="NZ_CP040506.1"/>
</dbReference>